<reference evidence="3" key="2">
    <citation type="submission" date="2016-04" db="EMBL/GenBank/DDBJ databases">
        <authorList>
            <person name="Evans L.H."/>
            <person name="Alamgir A."/>
            <person name="Owens N."/>
            <person name="Weber N.D."/>
            <person name="Virtaneva K."/>
            <person name="Barbian K."/>
            <person name="Babar A."/>
            <person name="Rosenke K."/>
        </authorList>
    </citation>
    <scope>NUCLEOTIDE SEQUENCE</scope>
    <source>
        <strain evidence="3">UB2112</strain>
    </source>
</reference>
<dbReference type="InterPro" id="IPR036318">
    <property type="entry name" value="FAD-bd_PCMH-like_sf"/>
</dbReference>
<dbReference type="OrthoDB" id="5332616at2759"/>
<dbReference type="SUPFAM" id="SSF56176">
    <property type="entry name" value="FAD-binding/transporter-associated domain-like"/>
    <property type="match status" value="1"/>
</dbReference>
<dbReference type="SUPFAM" id="SSF55103">
    <property type="entry name" value="FAD-linked oxidases, C-terminal domain"/>
    <property type="match status" value="1"/>
</dbReference>
<dbReference type="EMBL" id="LT558135">
    <property type="protein sequence ID" value="SAM85895.1"/>
    <property type="molecule type" value="Genomic_DNA"/>
</dbReference>
<dbReference type="GO" id="GO:0050660">
    <property type="term" value="F:flavin adenine dinucleotide binding"/>
    <property type="evidence" value="ECO:0007669"/>
    <property type="project" value="InterPro"/>
</dbReference>
<dbReference type="GO" id="GO:0003824">
    <property type="term" value="F:catalytic activity"/>
    <property type="evidence" value="ECO:0007669"/>
    <property type="project" value="InterPro"/>
</dbReference>
<evidence type="ECO:0000313" key="4">
    <source>
        <dbReference type="EMBL" id="SYW76305.1"/>
    </source>
</evidence>
<reference evidence="4" key="3">
    <citation type="submission" date="2018-08" db="EMBL/GenBank/DDBJ databases">
        <authorList>
            <person name="Guldener U."/>
        </authorList>
    </citation>
    <scope>NUCLEOTIDE SEQUENCE</scope>
    <source>
        <strain evidence="4">UB2</strain>
    </source>
</reference>
<evidence type="ECO:0000313" key="3">
    <source>
        <dbReference type="EMBL" id="SAM85895.1"/>
    </source>
</evidence>
<proteinExistence type="predicted"/>
<dbReference type="AlphaFoldDB" id="A0A1K0GY07"/>
<dbReference type="Gene3D" id="3.40.462.10">
    <property type="entry name" value="FAD-linked oxidases, C-terminal domain"/>
    <property type="match status" value="2"/>
</dbReference>
<evidence type="ECO:0000313" key="5">
    <source>
        <dbReference type="Proteomes" id="UP000179920"/>
    </source>
</evidence>
<keyword evidence="2" id="KW-0274">FAD</keyword>
<dbReference type="Proteomes" id="UP000179920">
    <property type="component" value="Chromosome XIX"/>
</dbReference>
<gene>
    <name evidence="4" type="ORF">UBRO2_01376</name>
    <name evidence="3" type="ORF">UBRO_07257</name>
</gene>
<dbReference type="EMBL" id="ULHB01000017">
    <property type="protein sequence ID" value="SYW76305.1"/>
    <property type="molecule type" value="Genomic_DNA"/>
</dbReference>
<organism evidence="3 5">
    <name type="scientific">Ustilago bromivora</name>
    <dbReference type="NCBI Taxonomy" id="307758"/>
    <lineage>
        <taxon>Eukaryota</taxon>
        <taxon>Fungi</taxon>
        <taxon>Dikarya</taxon>
        <taxon>Basidiomycota</taxon>
        <taxon>Ustilaginomycotina</taxon>
        <taxon>Ustilaginomycetes</taxon>
        <taxon>Ustilaginales</taxon>
        <taxon>Ustilaginaceae</taxon>
        <taxon>Ustilago</taxon>
    </lineage>
</organism>
<sequence length="332" mass="37940">MNKILQVDEESAFCLLEPGVSYFDLYEELQKRGSQFWVDCTGIGWTFPYGFGPYHDGIFSQSNLGIITKAGFWLMPNPGGFKPFLITVPRKEDLHELVQRIRRLRNRMIIQNAPTIRQVLLSAACLQNRKAWEGDEMSEGALPDERDMIWDAIWGSLSQIKGAEHLFEEDVGPESLLHSRAKTLAGIPNLVELDWISWLDNGSHCFFSPISNVSGDAAMGQWNLLEEKCRQYGFDAICTQVIGLRELHNICCVVYDRTNKDQRDRIRAMMKDLIDEAAKKGWSEYRTHLAFEDQVVGRFNFNNNAIRQVRMAFGARDSVICATRSRLAKLPL</sequence>
<accession>A0A1K0GY07</accession>
<dbReference type="Gene3D" id="3.30.465.10">
    <property type="match status" value="2"/>
</dbReference>
<keyword evidence="6" id="KW-1185">Reference proteome</keyword>
<dbReference type="InterPro" id="IPR016170">
    <property type="entry name" value="Cytok_DH_C_sf"/>
</dbReference>
<keyword evidence="1" id="KW-0285">Flavoprotein</keyword>
<dbReference type="InterPro" id="IPR016164">
    <property type="entry name" value="FAD-linked_Oxase-like_C"/>
</dbReference>
<reference evidence="5" key="1">
    <citation type="submission" date="2016-04" db="EMBL/GenBank/DDBJ databases">
        <authorList>
            <person name="Guldener U."/>
            <person name="Guldener U."/>
        </authorList>
    </citation>
    <scope>NUCLEOTIDE SEQUENCE [LARGE SCALE GENOMIC DNA]</scope>
    <source>
        <strain evidence="5">UB2112</strain>
    </source>
</reference>
<name>A0A1K0GY07_9BASI</name>
<protein>
    <submittedName>
        <fullName evidence="3">Uncharacterized protein</fullName>
    </submittedName>
</protein>
<evidence type="ECO:0000256" key="2">
    <source>
        <dbReference type="ARBA" id="ARBA00022827"/>
    </source>
</evidence>
<evidence type="ECO:0000256" key="1">
    <source>
        <dbReference type="ARBA" id="ARBA00022630"/>
    </source>
</evidence>
<evidence type="ECO:0000313" key="6">
    <source>
        <dbReference type="Proteomes" id="UP000658997"/>
    </source>
</evidence>
<dbReference type="Proteomes" id="UP000658997">
    <property type="component" value="Unassembled WGS sequence"/>
</dbReference>
<dbReference type="InterPro" id="IPR016169">
    <property type="entry name" value="FAD-bd_PCMH_sub2"/>
</dbReference>